<dbReference type="Gene3D" id="2.40.110.10">
    <property type="entry name" value="Butyryl-CoA Dehydrogenase, subunit A, domain 2"/>
    <property type="match status" value="1"/>
</dbReference>
<dbReference type="PANTHER" id="PTHR43884:SF20">
    <property type="entry name" value="ACYL-COA DEHYDROGENASE FADE28"/>
    <property type="match status" value="1"/>
</dbReference>
<dbReference type="Gene3D" id="1.10.540.10">
    <property type="entry name" value="Acyl-CoA dehydrogenase/oxidase, N-terminal domain"/>
    <property type="match status" value="1"/>
</dbReference>
<dbReference type="InterPro" id="IPR013786">
    <property type="entry name" value="AcylCoA_DH/ox_N"/>
</dbReference>
<dbReference type="Pfam" id="PF02771">
    <property type="entry name" value="Acyl-CoA_dh_N"/>
    <property type="match status" value="1"/>
</dbReference>
<keyword evidence="1" id="KW-0285">Flavoprotein</keyword>
<name>A0A1G9SNM0_9ACTN</name>
<accession>A0A1G9SNM0</accession>
<gene>
    <name evidence="6" type="ORF">SAMN05660642_02310</name>
</gene>
<dbReference type="InterPro" id="IPR037069">
    <property type="entry name" value="AcylCoA_DH/ox_N_sf"/>
</dbReference>
<evidence type="ECO:0000256" key="2">
    <source>
        <dbReference type="ARBA" id="ARBA00022827"/>
    </source>
</evidence>
<dbReference type="Proteomes" id="UP000198680">
    <property type="component" value="Unassembled WGS sequence"/>
</dbReference>
<reference evidence="7" key="1">
    <citation type="submission" date="2016-10" db="EMBL/GenBank/DDBJ databases">
        <authorList>
            <person name="Varghese N."/>
            <person name="Submissions S."/>
        </authorList>
    </citation>
    <scope>NUCLEOTIDE SEQUENCE [LARGE SCALE GENOMIC DNA]</scope>
    <source>
        <strain evidence="7">DSM 45419</strain>
    </source>
</reference>
<feature type="region of interest" description="Disordered" evidence="4">
    <location>
        <begin position="1"/>
        <end position="24"/>
    </location>
</feature>
<evidence type="ECO:0000313" key="7">
    <source>
        <dbReference type="Proteomes" id="UP000198680"/>
    </source>
</evidence>
<keyword evidence="7" id="KW-1185">Reference proteome</keyword>
<evidence type="ECO:0000313" key="6">
    <source>
        <dbReference type="EMBL" id="SDM37021.1"/>
    </source>
</evidence>
<dbReference type="InterPro" id="IPR046373">
    <property type="entry name" value="Acyl-CoA_Oxase/DH_mid-dom_sf"/>
</dbReference>
<organism evidence="6 7">
    <name type="scientific">Geodermatophilus siccatus</name>
    <dbReference type="NCBI Taxonomy" id="1137991"/>
    <lineage>
        <taxon>Bacteria</taxon>
        <taxon>Bacillati</taxon>
        <taxon>Actinomycetota</taxon>
        <taxon>Actinomycetes</taxon>
        <taxon>Geodermatophilales</taxon>
        <taxon>Geodermatophilaceae</taxon>
        <taxon>Geodermatophilus</taxon>
    </lineage>
</organism>
<dbReference type="PANTHER" id="PTHR43884">
    <property type="entry name" value="ACYL-COA DEHYDROGENASE"/>
    <property type="match status" value="1"/>
</dbReference>
<evidence type="ECO:0000256" key="4">
    <source>
        <dbReference type="SAM" id="MobiDB-lite"/>
    </source>
</evidence>
<evidence type="ECO:0000256" key="1">
    <source>
        <dbReference type="ARBA" id="ARBA00022630"/>
    </source>
</evidence>
<dbReference type="EMBL" id="FNHE01000005">
    <property type="protein sequence ID" value="SDM37021.1"/>
    <property type="molecule type" value="Genomic_DNA"/>
</dbReference>
<dbReference type="AlphaFoldDB" id="A0A1G9SNM0"/>
<protein>
    <submittedName>
        <fullName evidence="6">Acyl-CoA dehydrogenase, N-terminal domain</fullName>
    </submittedName>
</protein>
<sequence>MTEGSALRRLRAGPGTGPGEDARVTDPVAAARGLAADLLAPEAAAVEAAGSVPRTHLDRLADAGFHGLTGPAEAGGADADPATVAAVVEELAAGDLATTFVWLQHLGVVGRLRSAGPPELRAAFLADLCAGRRRAGIALQAALRPGPPAIRARRDGAELVLDGAVPWVTGWGLVDLVLVAARDGDDVLFVLADARDGPTLTATPQPMVAVAASRTVELRLTGHRVPAGRLLHTAPLADLLAGDAAGLRLNGSLALGLALRCTRLVGPSPLDDELAAVRTGLDTAGPAGLPGARAAAAAFAHRASGALVAATGSSAVRTGSVAERTAREAAFLLVFGSRPAIRAELLVRLGAAGG</sequence>
<dbReference type="STRING" id="1137991.SAMN05660642_02310"/>
<dbReference type="GO" id="GO:0050660">
    <property type="term" value="F:flavin adenine dinucleotide binding"/>
    <property type="evidence" value="ECO:0007669"/>
    <property type="project" value="InterPro"/>
</dbReference>
<evidence type="ECO:0000259" key="5">
    <source>
        <dbReference type="Pfam" id="PF02771"/>
    </source>
</evidence>
<evidence type="ECO:0000256" key="3">
    <source>
        <dbReference type="ARBA" id="ARBA00023002"/>
    </source>
</evidence>
<dbReference type="SUPFAM" id="SSF56645">
    <property type="entry name" value="Acyl-CoA dehydrogenase NM domain-like"/>
    <property type="match status" value="1"/>
</dbReference>
<proteinExistence type="predicted"/>
<dbReference type="InterPro" id="IPR009100">
    <property type="entry name" value="AcylCoA_DH/oxidase_NM_dom_sf"/>
</dbReference>
<keyword evidence="3" id="KW-0560">Oxidoreductase</keyword>
<feature type="domain" description="Acyl-CoA dehydrogenase/oxidase N-terminal" evidence="5">
    <location>
        <begin position="29"/>
        <end position="131"/>
    </location>
</feature>
<dbReference type="GO" id="GO:0003995">
    <property type="term" value="F:acyl-CoA dehydrogenase activity"/>
    <property type="evidence" value="ECO:0007669"/>
    <property type="project" value="TreeGrafter"/>
</dbReference>
<keyword evidence="2" id="KW-0274">FAD</keyword>